<dbReference type="AlphaFoldDB" id="A0AB36FNV1"/>
<keyword evidence="2" id="KW-1185">Reference proteome</keyword>
<accession>A0AB36FNV1</accession>
<gene>
    <name evidence="1" type="ORF">BFV95_4300</name>
</gene>
<reference evidence="1 2" key="1">
    <citation type="submission" date="2016-09" db="EMBL/GenBank/DDBJ databases">
        <title>Draft Genome Sequence of four Alteromonas macleodii strains isolated from copper coupons and grown long-term at elevated copper levels.</title>
        <authorList>
            <person name="Cusick K."/>
            <person name="Dale J."/>
            <person name="Little B."/>
            <person name="Biffinger J."/>
        </authorList>
    </citation>
    <scope>NUCLEOTIDE SEQUENCE [LARGE SCALE GENOMIC DNA]</scope>
    <source>
        <strain evidence="1 2">KCP01</strain>
    </source>
</reference>
<comment type="caution">
    <text evidence="1">The sequence shown here is derived from an EMBL/GenBank/DDBJ whole genome shotgun (WGS) entry which is preliminary data.</text>
</comment>
<dbReference type="Pfam" id="PF07073">
    <property type="entry name" value="ROF"/>
    <property type="match status" value="1"/>
</dbReference>
<evidence type="ECO:0000313" key="2">
    <source>
        <dbReference type="Proteomes" id="UP000095392"/>
    </source>
</evidence>
<sequence length="58" mass="6639">MKVGESIKGVAIDVLRNHSRNECIKLNTNETDILIELDGIYKLEVLINNPHFTEVIFK</sequence>
<organism evidence="1 2">
    <name type="scientific">Alteromonas macleodii</name>
    <name type="common">Pseudoalteromonas macleodii</name>
    <dbReference type="NCBI Taxonomy" id="28108"/>
    <lineage>
        <taxon>Bacteria</taxon>
        <taxon>Pseudomonadati</taxon>
        <taxon>Pseudomonadota</taxon>
        <taxon>Gammaproteobacteria</taxon>
        <taxon>Alteromonadales</taxon>
        <taxon>Alteromonadaceae</taxon>
        <taxon>Alteromonas/Salinimonas group</taxon>
        <taxon>Alteromonas</taxon>
    </lineage>
</organism>
<dbReference type="EMBL" id="MIPY01000040">
    <property type="protein sequence ID" value="OES25724.1"/>
    <property type="molecule type" value="Genomic_DNA"/>
</dbReference>
<evidence type="ECO:0000313" key="1">
    <source>
        <dbReference type="EMBL" id="OES25724.1"/>
    </source>
</evidence>
<proteinExistence type="predicted"/>
<dbReference type="Proteomes" id="UP000095392">
    <property type="component" value="Unassembled WGS sequence"/>
</dbReference>
<dbReference type="SUPFAM" id="SSF101744">
    <property type="entry name" value="Rof/RNase P subunit-like"/>
    <property type="match status" value="1"/>
</dbReference>
<dbReference type="InterPro" id="IPR009778">
    <property type="entry name" value="ROF"/>
</dbReference>
<name>A0AB36FNV1_ALTMA</name>
<protein>
    <submittedName>
        <fullName evidence="1">Modulator of Rho-dependent transcription termination family protein</fullName>
    </submittedName>
</protein>
<dbReference type="InterPro" id="IPR023534">
    <property type="entry name" value="Rof/RNase_P-like"/>
</dbReference>